<sequence>MIYYSETGELLPAEEIDLEKGYLVDRETVHHEAETHTASKTLPGGVVLTWQQLDKPAYDEIVSQTYIKYADHPTREDEIEAALTELAGLVAENLTRLDEQEAALVDVAAVAAGKE</sequence>
<proteinExistence type="predicted"/>
<name>A0A8S5SEY2_9CAUD</name>
<reference evidence="1" key="1">
    <citation type="journal article" date="2021" name="Proc. Natl. Acad. Sci. U.S.A.">
        <title>A Catalog of Tens of Thousands of Viruses from Human Metagenomes Reveals Hidden Associations with Chronic Diseases.</title>
        <authorList>
            <person name="Tisza M.J."/>
            <person name="Buck C.B."/>
        </authorList>
    </citation>
    <scope>NUCLEOTIDE SEQUENCE</scope>
    <source>
        <strain evidence="1">Ctuev19</strain>
    </source>
</reference>
<evidence type="ECO:0000313" key="1">
    <source>
        <dbReference type="EMBL" id="DAF49644.1"/>
    </source>
</evidence>
<accession>A0A8S5SEY2</accession>
<protein>
    <submittedName>
        <fullName evidence="1">Uncharacterized protein</fullName>
    </submittedName>
</protein>
<organism evidence="1">
    <name type="scientific">Myoviridae sp. ctuev19</name>
    <dbReference type="NCBI Taxonomy" id="2827716"/>
    <lineage>
        <taxon>Viruses</taxon>
        <taxon>Duplodnaviria</taxon>
        <taxon>Heunggongvirae</taxon>
        <taxon>Uroviricota</taxon>
        <taxon>Caudoviricetes</taxon>
    </lineage>
</organism>
<dbReference type="EMBL" id="BK032585">
    <property type="protein sequence ID" value="DAF49644.1"/>
    <property type="molecule type" value="Genomic_DNA"/>
</dbReference>